<evidence type="ECO:0000313" key="3">
    <source>
        <dbReference type="Proteomes" id="UP000677803"/>
    </source>
</evidence>
<feature type="compositionally biased region" description="Basic and acidic residues" evidence="1">
    <location>
        <begin position="109"/>
        <end position="120"/>
    </location>
</feature>
<gene>
    <name evidence="2" type="ORF">MMEN_LOCUS6242</name>
</gene>
<feature type="region of interest" description="Disordered" evidence="1">
    <location>
        <begin position="103"/>
        <end position="126"/>
    </location>
</feature>
<protein>
    <submittedName>
        <fullName evidence="2">(Atlantic silverside) hypothetical protein</fullName>
    </submittedName>
</protein>
<dbReference type="Proteomes" id="UP000677803">
    <property type="component" value="Unassembled WGS sequence"/>
</dbReference>
<sequence>MKMQTAEETTMNRVKILFSVGRDMVGIEMSTFVRGGVLHVFLLPVLDVANHHQRGAGDEDELQGPQADVGDGEDVVVAHVGAAWLLGVADKVFVLISPHPLSRHHKHHHPEDENHGEPHSAENGGVLVDPTEECLQSTPVHDGCLKREDVSEGARLIGVALLYIASPTMEAPWNGCNVWRCLTVAPTRAGAGVRWGAYWGPWGGYRDRLPRRRSEFAALCWPEAKHFPVHVCINRVSGSHAHAVKQLLSATHATQTKLMPNKMRALSILLNCFTWDCKISRVHPSLSCPSVLPAVWTIMRVDVMIFPVARYFKKELAGCDVYV</sequence>
<accession>A0A8S4AL17</accession>
<comment type="caution">
    <text evidence="2">The sequence shown here is derived from an EMBL/GenBank/DDBJ whole genome shotgun (WGS) entry which is preliminary data.</text>
</comment>
<keyword evidence="3" id="KW-1185">Reference proteome</keyword>
<dbReference type="EMBL" id="CAJRST010005557">
    <property type="protein sequence ID" value="CAG5890162.1"/>
    <property type="molecule type" value="Genomic_DNA"/>
</dbReference>
<dbReference type="AlphaFoldDB" id="A0A8S4AL17"/>
<organism evidence="2 3">
    <name type="scientific">Menidia menidia</name>
    <name type="common">Atlantic silverside</name>
    <dbReference type="NCBI Taxonomy" id="238744"/>
    <lineage>
        <taxon>Eukaryota</taxon>
        <taxon>Metazoa</taxon>
        <taxon>Chordata</taxon>
        <taxon>Craniata</taxon>
        <taxon>Vertebrata</taxon>
        <taxon>Euteleostomi</taxon>
        <taxon>Actinopterygii</taxon>
        <taxon>Neopterygii</taxon>
        <taxon>Teleostei</taxon>
        <taxon>Neoteleostei</taxon>
        <taxon>Acanthomorphata</taxon>
        <taxon>Ovalentaria</taxon>
        <taxon>Atherinomorphae</taxon>
        <taxon>Atheriniformes</taxon>
        <taxon>Atherinopsidae</taxon>
        <taxon>Menidiinae</taxon>
        <taxon>Menidia</taxon>
    </lineage>
</organism>
<dbReference type="OrthoDB" id="8954273at2759"/>
<evidence type="ECO:0000256" key="1">
    <source>
        <dbReference type="SAM" id="MobiDB-lite"/>
    </source>
</evidence>
<evidence type="ECO:0000313" key="2">
    <source>
        <dbReference type="EMBL" id="CAG5890162.1"/>
    </source>
</evidence>
<reference evidence="2" key="1">
    <citation type="submission" date="2021-05" db="EMBL/GenBank/DDBJ databases">
        <authorList>
            <person name="Tigano A."/>
        </authorList>
    </citation>
    <scope>NUCLEOTIDE SEQUENCE</scope>
</reference>
<proteinExistence type="predicted"/>
<name>A0A8S4AL17_9TELE</name>